<dbReference type="EMBL" id="PTPZ01000010">
    <property type="protein sequence ID" value="PPZ90575.1"/>
    <property type="molecule type" value="Genomic_DNA"/>
</dbReference>
<feature type="transmembrane region" description="Helical" evidence="1">
    <location>
        <begin position="117"/>
        <end position="133"/>
    </location>
</feature>
<keyword evidence="1" id="KW-0812">Transmembrane</keyword>
<evidence type="ECO:0000313" key="2">
    <source>
        <dbReference type="EMBL" id="PPZ90575.1"/>
    </source>
</evidence>
<comment type="caution">
    <text evidence="2">The sequence shown here is derived from an EMBL/GenBank/DDBJ whole genome shotgun (WGS) entry which is preliminary data.</text>
</comment>
<proteinExistence type="predicted"/>
<feature type="transmembrane region" description="Helical" evidence="1">
    <location>
        <begin position="291"/>
        <end position="309"/>
    </location>
</feature>
<feature type="transmembrane region" description="Helical" evidence="1">
    <location>
        <begin position="321"/>
        <end position="340"/>
    </location>
</feature>
<dbReference type="AlphaFoldDB" id="A0A2S7I254"/>
<keyword evidence="1" id="KW-1133">Transmembrane helix</keyword>
<protein>
    <recommendedName>
        <fullName evidence="4">EpsG family protein</fullName>
    </recommendedName>
</protein>
<evidence type="ECO:0000256" key="1">
    <source>
        <dbReference type="SAM" id="Phobius"/>
    </source>
</evidence>
<dbReference type="RefSeq" id="WP_104794482.1">
    <property type="nucleotide sequence ID" value="NZ_PTPZ01000010.1"/>
</dbReference>
<gene>
    <name evidence="2" type="ORF">C3729_12640</name>
</gene>
<accession>A0A2S7I254</accession>
<keyword evidence="1" id="KW-0472">Membrane</keyword>
<feature type="transmembrane region" description="Helical" evidence="1">
    <location>
        <begin position="377"/>
        <end position="400"/>
    </location>
</feature>
<organism evidence="2 3">
    <name type="scientific">Cloacibacterium normanense</name>
    <dbReference type="NCBI Taxonomy" id="237258"/>
    <lineage>
        <taxon>Bacteria</taxon>
        <taxon>Pseudomonadati</taxon>
        <taxon>Bacteroidota</taxon>
        <taxon>Flavobacteriia</taxon>
        <taxon>Flavobacteriales</taxon>
        <taxon>Weeksellaceae</taxon>
    </lineage>
</organism>
<reference evidence="2 3" key="1">
    <citation type="submission" date="2018-02" db="EMBL/GenBank/DDBJ databases">
        <title>Draft genome sequence of bacterial isolates from marine environment.</title>
        <authorList>
            <person name="Singh S.K."/>
            <person name="Hill R."/>
            <person name="Major S."/>
            <person name="Cai H."/>
            <person name="Li Y."/>
        </authorList>
    </citation>
    <scope>NUCLEOTIDE SEQUENCE [LARGE SCALE GENOMIC DNA]</scope>
    <source>
        <strain evidence="2 3">IMET F</strain>
    </source>
</reference>
<feature type="transmembrane region" description="Helical" evidence="1">
    <location>
        <begin position="12"/>
        <end position="30"/>
    </location>
</feature>
<evidence type="ECO:0000313" key="3">
    <source>
        <dbReference type="Proteomes" id="UP000238565"/>
    </source>
</evidence>
<feature type="transmembrane region" description="Helical" evidence="1">
    <location>
        <begin position="227"/>
        <end position="247"/>
    </location>
</feature>
<name>A0A2S7I254_9FLAO</name>
<feature type="transmembrane region" description="Helical" evidence="1">
    <location>
        <begin position="145"/>
        <end position="166"/>
    </location>
</feature>
<dbReference type="Proteomes" id="UP000238565">
    <property type="component" value="Unassembled WGS sequence"/>
</dbReference>
<feature type="transmembrane region" description="Helical" evidence="1">
    <location>
        <begin position="346"/>
        <end position="365"/>
    </location>
</feature>
<feature type="transmembrane region" description="Helical" evidence="1">
    <location>
        <begin position="195"/>
        <end position="218"/>
    </location>
</feature>
<sequence length="424" mass="50328">MISAVSKIKKTQLFLFLINPFLLLFTSIRNFNRKNFFFPFFLVSIFFSYQFATQDISDAAEGEDAQRYKAYLHILHDYPVDFVSSILSAFSAEEGEADIYQFVVTYFVSIFTNDTKILFLFFGVIFSFFWLKNLEMILKNIGEEYFNKTLIVSLLIFLLFLINPIWQINGARFWTAAHVFSFIILKYFLEQNKRALFFLPFPILIHFSLILFVFFFILYKFLPKNKLFFLIIYILSIFFVELDISALNELFKSAIPLKFEDRFESYTNVEYIDNIKLQNSISSFHIKFHGIFQKYIMIFLTLFSFIKLYEEKIKSLDYRIVFFYFSVMLSSISNILAATYNFNRFLFASDFILLASILVLNLEVIPKAIFIRLPLKLMILFVIFVKIRFSLLHTSIWFYIGNPIVVSFIDNPVSFFEDLKSFFN</sequence>
<evidence type="ECO:0008006" key="4">
    <source>
        <dbReference type="Google" id="ProtNLM"/>
    </source>
</evidence>